<dbReference type="Gene3D" id="3.30.420.10">
    <property type="entry name" value="Ribonuclease H-like superfamily/Ribonuclease H"/>
    <property type="match status" value="1"/>
</dbReference>
<dbReference type="PANTHER" id="PTHR47723">
    <property type="entry name" value="OS05G0353850 PROTEIN"/>
    <property type="match status" value="1"/>
</dbReference>
<protein>
    <recommendedName>
        <fullName evidence="1">RNase H type-1 domain-containing protein</fullName>
    </recommendedName>
</protein>
<gene>
    <name evidence="2" type="ORF">ACH5RR_021808</name>
</gene>
<dbReference type="AlphaFoldDB" id="A0ABD2ZJ67"/>
<name>A0ABD2ZJ67_9GENT</name>
<dbReference type="Pfam" id="PF13456">
    <property type="entry name" value="RVT_3"/>
    <property type="match status" value="1"/>
</dbReference>
<dbReference type="PANTHER" id="PTHR47723:SF19">
    <property type="entry name" value="POLYNUCLEOTIDYL TRANSFERASE, RIBONUCLEASE H-LIKE SUPERFAMILY PROTEIN"/>
    <property type="match status" value="1"/>
</dbReference>
<dbReference type="Proteomes" id="UP001630127">
    <property type="component" value="Unassembled WGS sequence"/>
</dbReference>
<keyword evidence="3" id="KW-1185">Reference proteome</keyword>
<dbReference type="InterPro" id="IPR036397">
    <property type="entry name" value="RNaseH_sf"/>
</dbReference>
<evidence type="ECO:0000259" key="1">
    <source>
        <dbReference type="Pfam" id="PF13456"/>
    </source>
</evidence>
<organism evidence="2 3">
    <name type="scientific">Cinchona calisaya</name>
    <dbReference type="NCBI Taxonomy" id="153742"/>
    <lineage>
        <taxon>Eukaryota</taxon>
        <taxon>Viridiplantae</taxon>
        <taxon>Streptophyta</taxon>
        <taxon>Embryophyta</taxon>
        <taxon>Tracheophyta</taxon>
        <taxon>Spermatophyta</taxon>
        <taxon>Magnoliopsida</taxon>
        <taxon>eudicotyledons</taxon>
        <taxon>Gunneridae</taxon>
        <taxon>Pentapetalae</taxon>
        <taxon>asterids</taxon>
        <taxon>lamiids</taxon>
        <taxon>Gentianales</taxon>
        <taxon>Rubiaceae</taxon>
        <taxon>Cinchonoideae</taxon>
        <taxon>Cinchoneae</taxon>
        <taxon>Cinchona</taxon>
    </lineage>
</organism>
<feature type="domain" description="RNase H type-1" evidence="1">
    <location>
        <begin position="41"/>
        <end position="116"/>
    </location>
</feature>
<evidence type="ECO:0000313" key="2">
    <source>
        <dbReference type="EMBL" id="KAL3519219.1"/>
    </source>
</evidence>
<sequence>MPKSLHKVQYPTTILMVFELNNETLIFHTLAKFLTIDDRVLRDGLLLAIEKNFACLDIEVDSEIEVHNILRADLSTQSYANIISHFRVILSSWLSFKLSHSYREANRAADILARMAVQREHPYVILENTPQEFCRILSEDLRGTAFPRIVRKTTSCF</sequence>
<proteinExistence type="predicted"/>
<reference evidence="2 3" key="1">
    <citation type="submission" date="2024-11" db="EMBL/GenBank/DDBJ databases">
        <title>A near-complete genome assembly of Cinchona calisaya.</title>
        <authorList>
            <person name="Lian D.C."/>
            <person name="Zhao X.W."/>
            <person name="Wei L."/>
        </authorList>
    </citation>
    <scope>NUCLEOTIDE SEQUENCE [LARGE SCALE GENOMIC DNA]</scope>
    <source>
        <tissue evidence="2">Nenye</tissue>
    </source>
</reference>
<dbReference type="CDD" id="cd06222">
    <property type="entry name" value="RNase_H_like"/>
    <property type="match status" value="1"/>
</dbReference>
<accession>A0ABD2ZJ67</accession>
<dbReference type="InterPro" id="IPR044730">
    <property type="entry name" value="RNase_H-like_dom_plant"/>
</dbReference>
<evidence type="ECO:0000313" key="3">
    <source>
        <dbReference type="Proteomes" id="UP001630127"/>
    </source>
</evidence>
<comment type="caution">
    <text evidence="2">The sequence shown here is derived from an EMBL/GenBank/DDBJ whole genome shotgun (WGS) entry which is preliminary data.</text>
</comment>
<dbReference type="EMBL" id="JBJUIK010000009">
    <property type="protein sequence ID" value="KAL3519219.1"/>
    <property type="molecule type" value="Genomic_DNA"/>
</dbReference>
<dbReference type="InterPro" id="IPR053151">
    <property type="entry name" value="RNase_H-like"/>
</dbReference>
<dbReference type="InterPro" id="IPR002156">
    <property type="entry name" value="RNaseH_domain"/>
</dbReference>